<name>A0A1N6H9F5_9BURK</name>
<organism evidence="1 2">
    <name type="scientific">Paraburkholderia phenazinium</name>
    <dbReference type="NCBI Taxonomy" id="60549"/>
    <lineage>
        <taxon>Bacteria</taxon>
        <taxon>Pseudomonadati</taxon>
        <taxon>Pseudomonadota</taxon>
        <taxon>Betaproteobacteria</taxon>
        <taxon>Burkholderiales</taxon>
        <taxon>Burkholderiaceae</taxon>
        <taxon>Paraburkholderia</taxon>
    </lineage>
</organism>
<evidence type="ECO:0000313" key="2">
    <source>
        <dbReference type="Proteomes" id="UP000184693"/>
    </source>
</evidence>
<proteinExistence type="predicted"/>
<reference evidence="1 2" key="1">
    <citation type="submission" date="2016-11" db="EMBL/GenBank/DDBJ databases">
        <authorList>
            <person name="Jaros S."/>
            <person name="Januszkiewicz K."/>
            <person name="Wedrychowicz H."/>
        </authorList>
    </citation>
    <scope>NUCLEOTIDE SEQUENCE [LARGE SCALE GENOMIC DNA]</scope>
    <source>
        <strain evidence="1 2">GAS86</strain>
    </source>
</reference>
<gene>
    <name evidence="1" type="ORF">SAMN05444168_3098</name>
</gene>
<accession>A0A1N6H9F5</accession>
<sequence length="38" mass="3971">MLFRTGSIVAILVGVPASPLAQSDSAQRGRGTNMLKNL</sequence>
<dbReference type="AlphaFoldDB" id="A0A1N6H9F5"/>
<protein>
    <submittedName>
        <fullName evidence="1">Uncharacterized protein</fullName>
    </submittedName>
</protein>
<dbReference type="EMBL" id="FSRM01000001">
    <property type="protein sequence ID" value="SIO16380.1"/>
    <property type="molecule type" value="Genomic_DNA"/>
</dbReference>
<dbReference type="Proteomes" id="UP000184693">
    <property type="component" value="Unassembled WGS sequence"/>
</dbReference>
<evidence type="ECO:0000313" key="1">
    <source>
        <dbReference type="EMBL" id="SIO16380.1"/>
    </source>
</evidence>